<evidence type="ECO:0000313" key="5">
    <source>
        <dbReference type="Proteomes" id="UP000198894"/>
    </source>
</evidence>
<dbReference type="GO" id="GO:0016491">
    <property type="term" value="F:oxidoreductase activity"/>
    <property type="evidence" value="ECO:0007669"/>
    <property type="project" value="UniProtKB-KW"/>
</dbReference>
<proteinExistence type="predicted"/>
<dbReference type="GO" id="GO:0000166">
    <property type="term" value="F:nucleotide binding"/>
    <property type="evidence" value="ECO:0007669"/>
    <property type="project" value="InterPro"/>
</dbReference>
<dbReference type="Gene3D" id="3.40.50.720">
    <property type="entry name" value="NAD(P)-binding Rossmann-like Domain"/>
    <property type="match status" value="1"/>
</dbReference>
<dbReference type="InterPro" id="IPR055170">
    <property type="entry name" value="GFO_IDH_MocA-like_dom"/>
</dbReference>
<evidence type="ECO:0000313" key="4">
    <source>
        <dbReference type="EMBL" id="SDJ02907.1"/>
    </source>
</evidence>
<keyword evidence="1" id="KW-0560">Oxidoreductase</keyword>
<protein>
    <submittedName>
        <fullName evidence="4">Predicted dehydrogenase</fullName>
    </submittedName>
</protein>
<keyword evidence="5" id="KW-1185">Reference proteome</keyword>
<feature type="domain" description="Gfo/Idh/MocA-like oxidoreductase N-terminal" evidence="2">
    <location>
        <begin position="3"/>
        <end position="128"/>
    </location>
</feature>
<dbReference type="Gene3D" id="3.30.360.10">
    <property type="entry name" value="Dihydrodipicolinate Reductase, domain 2"/>
    <property type="match status" value="1"/>
</dbReference>
<dbReference type="InterPro" id="IPR050463">
    <property type="entry name" value="Gfo/Idh/MocA_oxidrdct_glycsds"/>
</dbReference>
<organism evidence="4 5">
    <name type="scientific">Mesorhizobium muleiense</name>
    <dbReference type="NCBI Taxonomy" id="1004279"/>
    <lineage>
        <taxon>Bacteria</taxon>
        <taxon>Pseudomonadati</taxon>
        <taxon>Pseudomonadota</taxon>
        <taxon>Alphaproteobacteria</taxon>
        <taxon>Hyphomicrobiales</taxon>
        <taxon>Phyllobacteriaceae</taxon>
        <taxon>Mesorhizobium</taxon>
    </lineage>
</organism>
<evidence type="ECO:0000259" key="3">
    <source>
        <dbReference type="Pfam" id="PF22725"/>
    </source>
</evidence>
<dbReference type="SUPFAM" id="SSF51735">
    <property type="entry name" value="NAD(P)-binding Rossmann-fold domains"/>
    <property type="match status" value="1"/>
</dbReference>
<feature type="domain" description="GFO/IDH/MocA-like oxidoreductase" evidence="3">
    <location>
        <begin position="137"/>
        <end position="269"/>
    </location>
</feature>
<dbReference type="PANTHER" id="PTHR43818">
    <property type="entry name" value="BCDNA.GH03377"/>
    <property type="match status" value="1"/>
</dbReference>
<dbReference type="RefSeq" id="WP_091592528.1">
    <property type="nucleotide sequence ID" value="NZ_FNEE01000004.1"/>
</dbReference>
<dbReference type="InterPro" id="IPR000683">
    <property type="entry name" value="Gfo/Idh/MocA-like_OxRdtase_N"/>
</dbReference>
<dbReference type="InterPro" id="IPR036291">
    <property type="entry name" value="NAD(P)-bd_dom_sf"/>
</dbReference>
<dbReference type="Pfam" id="PF01408">
    <property type="entry name" value="GFO_IDH_MocA"/>
    <property type="match status" value="1"/>
</dbReference>
<dbReference type="AlphaFoldDB" id="A0A1G8QDX5"/>
<dbReference type="SUPFAM" id="SSF55347">
    <property type="entry name" value="Glyceraldehyde-3-phosphate dehydrogenase-like, C-terminal domain"/>
    <property type="match status" value="1"/>
</dbReference>
<dbReference type="EMBL" id="FNEE01000004">
    <property type="protein sequence ID" value="SDJ02907.1"/>
    <property type="molecule type" value="Genomic_DNA"/>
</dbReference>
<accession>A0A1G8QDX5</accession>
<evidence type="ECO:0000259" key="2">
    <source>
        <dbReference type="Pfam" id="PF01408"/>
    </source>
</evidence>
<name>A0A1G8QDX5_9HYPH</name>
<reference evidence="5" key="1">
    <citation type="submission" date="2016-10" db="EMBL/GenBank/DDBJ databases">
        <authorList>
            <person name="Varghese N."/>
            <person name="Submissions S."/>
        </authorList>
    </citation>
    <scope>NUCLEOTIDE SEQUENCE [LARGE SCALE GENOMIC DNA]</scope>
    <source>
        <strain evidence="5">CGMCC 1.11022</strain>
    </source>
</reference>
<sequence>MVGVGLIGTGFMGKCHAIAWNAVGTVFPDVAKPRLVHLGEVDDDLAKRRATEFGFAKGSGDWRAVVDDPDVDIVSLTTPNQFHPEMAIAILEAGKHLWCEKPMAPSFSEAQAMAAAAKKSGKVAALGYNYIQNPVIRHIGALLDEKIIGEINHLRIEMDEDFMADPEALFFWKHEAASGYGALDDFAVHPLSLVSVLFGRVARVMCDMAKPYADRRVASGGRRAVETYDIASVLMHLENGIAGTLLVNRSAWGRKGRIAIQIFGSKGSILYDQEQMNEFQLYLTADRPTEQGYRTILVAPHHKPYDAFLPAPGHGLGFNDLKIIECRELLTRLAGKPARIIDFDEGLEIERTVHAMARSFEEQRWIAVR</sequence>
<gene>
    <name evidence="4" type="ORF">SAMN05428953_10411</name>
</gene>
<dbReference type="Pfam" id="PF22725">
    <property type="entry name" value="GFO_IDH_MocA_C3"/>
    <property type="match status" value="1"/>
</dbReference>
<dbReference type="Proteomes" id="UP000198894">
    <property type="component" value="Unassembled WGS sequence"/>
</dbReference>
<evidence type="ECO:0000256" key="1">
    <source>
        <dbReference type="ARBA" id="ARBA00023002"/>
    </source>
</evidence>
<dbReference type="PANTHER" id="PTHR43818:SF11">
    <property type="entry name" value="BCDNA.GH03377"/>
    <property type="match status" value="1"/>
</dbReference>